<evidence type="ECO:0000313" key="5">
    <source>
        <dbReference type="EMBL" id="AEW05415.1"/>
    </source>
</evidence>
<proteinExistence type="inferred from homology"/>
<dbReference type="EMBL" id="CP003179">
    <property type="protein sequence ID" value="AEW05415.1"/>
    <property type="molecule type" value="Genomic_DNA"/>
</dbReference>
<sequence>MSETLKSPKIGVAGILRRPDGRVLLAKRGRPPAAGEWAFPGGKVQWRESLEDALIREFREETGLWVEVGPLLCFTEILGEAHYVVLDFAVSAIGGSLTARSDAAELAWMNRDELRQHPLAPGMERCLVNNPPVQTYLGWAL</sequence>
<dbReference type="InterPro" id="IPR015797">
    <property type="entry name" value="NUDIX_hydrolase-like_dom_sf"/>
</dbReference>
<dbReference type="PATRIC" id="fig|679936.5.peg.1988"/>
<dbReference type="STRING" id="679936.Sulac_1923"/>
<dbReference type="PRINTS" id="PR00502">
    <property type="entry name" value="NUDIXFAMILY"/>
</dbReference>
<reference evidence="6" key="1">
    <citation type="submission" date="2011-12" db="EMBL/GenBank/DDBJ databases">
        <title>The complete genome of chromosome of Sulfobacillus acidophilus DSM 10332.</title>
        <authorList>
            <person name="Lucas S."/>
            <person name="Han J."/>
            <person name="Lapidus A."/>
            <person name="Bruce D."/>
            <person name="Goodwin L."/>
            <person name="Pitluck S."/>
            <person name="Peters L."/>
            <person name="Kyrpides N."/>
            <person name="Mavromatis K."/>
            <person name="Ivanova N."/>
            <person name="Mikhailova N."/>
            <person name="Chertkov O."/>
            <person name="Saunders E."/>
            <person name="Detter J.C."/>
            <person name="Tapia R."/>
            <person name="Han C."/>
            <person name="Land M."/>
            <person name="Hauser L."/>
            <person name="Markowitz V."/>
            <person name="Cheng J.-F."/>
            <person name="Hugenholtz P."/>
            <person name="Woyke T."/>
            <person name="Wu D."/>
            <person name="Pukall R."/>
            <person name="Gehrich-Schroeter G."/>
            <person name="Schneider S."/>
            <person name="Klenk H.-P."/>
            <person name="Eisen J.A."/>
        </authorList>
    </citation>
    <scope>NUCLEOTIDE SEQUENCE [LARGE SCALE GENOMIC DNA]</scope>
    <source>
        <strain evidence="6">ATCC 700253 / DSM 10332 / NAL</strain>
    </source>
</reference>
<dbReference type="PROSITE" id="PS00893">
    <property type="entry name" value="NUDIX_BOX"/>
    <property type="match status" value="1"/>
</dbReference>
<evidence type="ECO:0000256" key="3">
    <source>
        <dbReference type="RuleBase" id="RU003476"/>
    </source>
</evidence>
<dbReference type="KEGG" id="sap:Sulac_1923"/>
<comment type="similarity">
    <text evidence="3">Belongs to the Nudix hydrolase family.</text>
</comment>
<dbReference type="Pfam" id="PF00293">
    <property type="entry name" value="NUDIX"/>
    <property type="match status" value="1"/>
</dbReference>
<reference evidence="5 6" key="2">
    <citation type="journal article" date="2012" name="Stand. Genomic Sci.">
        <title>Complete genome sequence of the moderately thermophilic mineral-sulfide-oxidizing firmicute Sulfobacillus acidophilus type strain (NAL(T)).</title>
        <authorList>
            <person name="Anderson I."/>
            <person name="Chertkov O."/>
            <person name="Chen A."/>
            <person name="Saunders E."/>
            <person name="Lapidus A."/>
            <person name="Nolan M."/>
            <person name="Lucas S."/>
            <person name="Hammon N."/>
            <person name="Deshpande S."/>
            <person name="Cheng J.F."/>
            <person name="Han C."/>
            <person name="Tapia R."/>
            <person name="Goodwin L.A."/>
            <person name="Pitluck S."/>
            <person name="Liolios K."/>
            <person name="Pagani I."/>
            <person name="Ivanova N."/>
            <person name="Mikhailova N."/>
            <person name="Pati A."/>
            <person name="Palaniappan K."/>
            <person name="Land M."/>
            <person name="Pan C."/>
            <person name="Rohde M."/>
            <person name="Pukall R."/>
            <person name="Goker M."/>
            <person name="Detter J.C."/>
            <person name="Woyke T."/>
            <person name="Bristow J."/>
            <person name="Eisen J.A."/>
            <person name="Markowitz V."/>
            <person name="Hugenholtz P."/>
            <person name="Kyrpides N.C."/>
            <person name="Klenk H.P."/>
            <person name="Mavromatis K."/>
        </authorList>
    </citation>
    <scope>NUCLEOTIDE SEQUENCE [LARGE SCALE GENOMIC DNA]</scope>
    <source>
        <strain evidence="6">ATCC 700253 / DSM 10332 / NAL</strain>
    </source>
</reference>
<keyword evidence="6" id="KW-1185">Reference proteome</keyword>
<organism evidence="5 6">
    <name type="scientific">Sulfobacillus acidophilus (strain ATCC 700253 / DSM 10332 / NAL)</name>
    <dbReference type="NCBI Taxonomy" id="679936"/>
    <lineage>
        <taxon>Bacteria</taxon>
        <taxon>Bacillati</taxon>
        <taxon>Bacillota</taxon>
        <taxon>Clostridia</taxon>
        <taxon>Eubacteriales</taxon>
        <taxon>Clostridiales Family XVII. Incertae Sedis</taxon>
        <taxon>Sulfobacillus</taxon>
    </lineage>
</organism>
<name>G8U195_SULAD</name>
<dbReference type="HOGENOM" id="CLU_037162_20_2_9"/>
<dbReference type="InterPro" id="IPR020084">
    <property type="entry name" value="NUDIX_hydrolase_CS"/>
</dbReference>
<feature type="domain" description="Nudix hydrolase" evidence="4">
    <location>
        <begin position="7"/>
        <end position="141"/>
    </location>
</feature>
<evidence type="ECO:0000256" key="1">
    <source>
        <dbReference type="ARBA" id="ARBA00001946"/>
    </source>
</evidence>
<dbReference type="Gene3D" id="3.90.79.10">
    <property type="entry name" value="Nucleoside Triphosphate Pyrophosphohydrolase"/>
    <property type="match status" value="1"/>
</dbReference>
<comment type="cofactor">
    <cofactor evidence="1">
        <name>Mg(2+)</name>
        <dbReference type="ChEBI" id="CHEBI:18420"/>
    </cofactor>
</comment>
<evidence type="ECO:0000256" key="2">
    <source>
        <dbReference type="ARBA" id="ARBA00022801"/>
    </source>
</evidence>
<dbReference type="InterPro" id="IPR000086">
    <property type="entry name" value="NUDIX_hydrolase_dom"/>
</dbReference>
<dbReference type="SUPFAM" id="SSF55811">
    <property type="entry name" value="Nudix"/>
    <property type="match status" value="1"/>
</dbReference>
<dbReference type="Proteomes" id="UP000005439">
    <property type="component" value="Chromosome"/>
</dbReference>
<evidence type="ECO:0000313" key="6">
    <source>
        <dbReference type="Proteomes" id="UP000005439"/>
    </source>
</evidence>
<dbReference type="PROSITE" id="PS51462">
    <property type="entry name" value="NUDIX"/>
    <property type="match status" value="1"/>
</dbReference>
<dbReference type="GO" id="GO:0016787">
    <property type="term" value="F:hydrolase activity"/>
    <property type="evidence" value="ECO:0007669"/>
    <property type="project" value="UniProtKB-KW"/>
</dbReference>
<dbReference type="AlphaFoldDB" id="G8U195"/>
<keyword evidence="2 3" id="KW-0378">Hydrolase</keyword>
<accession>G8U195</accession>
<gene>
    <name evidence="5" type="ordered locus">Sulac_1923</name>
</gene>
<dbReference type="PANTHER" id="PTHR43046">
    <property type="entry name" value="GDP-MANNOSE MANNOSYL HYDROLASE"/>
    <property type="match status" value="1"/>
</dbReference>
<dbReference type="CDD" id="cd04673">
    <property type="entry name" value="NUDIX_ADPRase"/>
    <property type="match status" value="1"/>
</dbReference>
<dbReference type="InterPro" id="IPR020476">
    <property type="entry name" value="Nudix_hydrolase"/>
</dbReference>
<evidence type="ECO:0000259" key="4">
    <source>
        <dbReference type="PROSITE" id="PS51462"/>
    </source>
</evidence>
<dbReference type="PANTHER" id="PTHR43046:SF14">
    <property type="entry name" value="MUTT_NUDIX FAMILY PROTEIN"/>
    <property type="match status" value="1"/>
</dbReference>
<protein>
    <submittedName>
        <fullName evidence="5">NUDIX hydrolase</fullName>
    </submittedName>
</protein>